<comment type="caution">
    <text evidence="1">The sequence shown here is derived from an EMBL/GenBank/DDBJ whole genome shotgun (WGS) entry which is preliminary data.</text>
</comment>
<keyword evidence="2" id="KW-1185">Reference proteome</keyword>
<gene>
    <name evidence="1" type="ORF">POL25_06995</name>
</gene>
<proteinExistence type="predicted"/>
<dbReference type="EMBL" id="JAQNDL010000001">
    <property type="protein sequence ID" value="MDC0716631.1"/>
    <property type="molecule type" value="Genomic_DNA"/>
</dbReference>
<evidence type="ECO:0000313" key="1">
    <source>
        <dbReference type="EMBL" id="MDC0716631.1"/>
    </source>
</evidence>
<organism evidence="1 2">
    <name type="scientific">Nannocystis bainbridge</name>
    <dbReference type="NCBI Taxonomy" id="2995303"/>
    <lineage>
        <taxon>Bacteria</taxon>
        <taxon>Pseudomonadati</taxon>
        <taxon>Myxococcota</taxon>
        <taxon>Polyangia</taxon>
        <taxon>Nannocystales</taxon>
        <taxon>Nannocystaceae</taxon>
        <taxon>Nannocystis</taxon>
    </lineage>
</organism>
<evidence type="ECO:0000313" key="2">
    <source>
        <dbReference type="Proteomes" id="UP001221686"/>
    </source>
</evidence>
<name>A0ABT5DSX1_9BACT</name>
<protein>
    <submittedName>
        <fullName evidence="1">Uncharacterized protein</fullName>
    </submittedName>
</protein>
<dbReference type="RefSeq" id="WP_272085122.1">
    <property type="nucleotide sequence ID" value="NZ_JAQNDL010000001.1"/>
</dbReference>
<reference evidence="1 2" key="1">
    <citation type="submission" date="2022-11" db="EMBL/GenBank/DDBJ databases">
        <title>Minimal conservation of predation-associated metabolite biosynthetic gene clusters underscores biosynthetic potential of Myxococcota including descriptions for ten novel species: Archangium lansinium sp. nov., Myxococcus landrumus sp. nov., Nannocystis bai.</title>
        <authorList>
            <person name="Ahearne A."/>
            <person name="Stevens C."/>
            <person name="Dowd S."/>
        </authorList>
    </citation>
    <scope>NUCLEOTIDE SEQUENCE [LARGE SCALE GENOMIC DNA]</scope>
    <source>
        <strain evidence="1 2">BB15-2</strain>
    </source>
</reference>
<dbReference type="Proteomes" id="UP001221686">
    <property type="component" value="Unassembled WGS sequence"/>
</dbReference>
<accession>A0ABT5DSX1</accession>
<sequence length="242" mass="26767">MLKFAAEKLKLIQSLLLELFEPPQLRKFIAEWGGRQIANQIPPEVVTAELLAHGVTMTLERNGMLDETLFVELYRERPRCKPEIERVAQEFGVVIAGEASLVAVPGALVVRTPDYVIQNAYASLRGQRDLLRTFFQGPVSIHGAIEVLGRDQDLTPAIEAIRAWIREHAGAFSYAPVRNALHQLGLLAAGMAARDDGLRKLTMIAAMLLLPQLEGQLKSLARFAQLTESELYSMALQQLDGG</sequence>